<keyword evidence="2" id="KW-1185">Reference proteome</keyword>
<evidence type="ECO:0000313" key="2">
    <source>
        <dbReference type="Proteomes" id="UP001589607"/>
    </source>
</evidence>
<organism evidence="1 2">
    <name type="scientific">Flavobacterium jumunjinense</name>
    <dbReference type="NCBI Taxonomy" id="998845"/>
    <lineage>
        <taxon>Bacteria</taxon>
        <taxon>Pseudomonadati</taxon>
        <taxon>Bacteroidota</taxon>
        <taxon>Flavobacteriia</taxon>
        <taxon>Flavobacteriales</taxon>
        <taxon>Flavobacteriaceae</taxon>
        <taxon>Flavobacterium</taxon>
    </lineage>
</organism>
<gene>
    <name evidence="1" type="ORF">ACFFVF_20875</name>
</gene>
<comment type="caution">
    <text evidence="1">The sequence shown here is derived from an EMBL/GenBank/DDBJ whole genome shotgun (WGS) entry which is preliminary data.</text>
</comment>
<accession>A0ABV5GUB1</accession>
<protein>
    <recommendedName>
        <fullName evidence="3">DUF4760 domain-containing protein</fullName>
    </recommendedName>
</protein>
<evidence type="ECO:0008006" key="3">
    <source>
        <dbReference type="Google" id="ProtNLM"/>
    </source>
</evidence>
<reference evidence="1 2" key="1">
    <citation type="submission" date="2024-09" db="EMBL/GenBank/DDBJ databases">
        <authorList>
            <person name="Sun Q."/>
            <person name="Mori K."/>
        </authorList>
    </citation>
    <scope>NUCLEOTIDE SEQUENCE [LARGE SCALE GENOMIC DNA]</scope>
    <source>
        <strain evidence="1 2">CECT 7955</strain>
    </source>
</reference>
<name>A0ABV5GUB1_9FLAO</name>
<dbReference type="EMBL" id="JBHMEY010000097">
    <property type="protein sequence ID" value="MFB9098970.1"/>
    <property type="molecule type" value="Genomic_DNA"/>
</dbReference>
<evidence type="ECO:0000313" key="1">
    <source>
        <dbReference type="EMBL" id="MFB9098970.1"/>
    </source>
</evidence>
<dbReference type="Proteomes" id="UP001589607">
    <property type="component" value="Unassembled WGS sequence"/>
</dbReference>
<proteinExistence type="predicted"/>
<sequence length="165" mass="19987">MSMLFFVLMILILIGSILYEHFKFKKIKKDFENVTLFNRLEDLGFKLSGSKNKNLDKWFSKTVDHFIYHCSFQIINNKITFEVILEFKNRLQNESYGFLYNLKFAKKYKKEKLYLSTFTMSKLYKIKVVNDLPEVEQVMKDFERMTQVMQLEKIKSVPKTFYNYK</sequence>